<protein>
    <recommendedName>
        <fullName evidence="4">Autophagy-related protein 16 domain-containing protein</fullName>
    </recommendedName>
</protein>
<reference evidence="2 3" key="1">
    <citation type="journal article" date="2019" name="Front. Genet.">
        <title>Whole-Genome Sequencing of the Opportunistic Yeast Pathogen Candida inconspicua Uncovers Its Hybrid Origin.</title>
        <authorList>
            <person name="Mixao V."/>
            <person name="Hansen A.P."/>
            <person name="Saus E."/>
            <person name="Boekhout T."/>
            <person name="Lass-Florl C."/>
            <person name="Gabaldon T."/>
        </authorList>
    </citation>
    <scope>NUCLEOTIDE SEQUENCE [LARGE SCALE GENOMIC DNA]</scope>
    <source>
        <strain evidence="2 3">CBS 180</strain>
    </source>
</reference>
<evidence type="ECO:0000313" key="2">
    <source>
        <dbReference type="EMBL" id="TID30551.1"/>
    </source>
</evidence>
<evidence type="ECO:0000256" key="1">
    <source>
        <dbReference type="SAM" id="Coils"/>
    </source>
</evidence>
<evidence type="ECO:0008006" key="4">
    <source>
        <dbReference type="Google" id="ProtNLM"/>
    </source>
</evidence>
<dbReference type="OrthoDB" id="3996242at2759"/>
<dbReference type="AlphaFoldDB" id="A0A4T0X517"/>
<comment type="caution">
    <text evidence="2">The sequence shown here is derived from an EMBL/GenBank/DDBJ whole genome shotgun (WGS) entry which is preliminary data.</text>
</comment>
<keyword evidence="1" id="KW-0175">Coiled coil</keyword>
<name>A0A4T0X517_9ASCO</name>
<keyword evidence="3" id="KW-1185">Reference proteome</keyword>
<feature type="coiled-coil region" evidence="1">
    <location>
        <begin position="29"/>
        <end position="117"/>
    </location>
</feature>
<organism evidence="2 3">
    <name type="scientific">Pichia inconspicua</name>
    <dbReference type="NCBI Taxonomy" id="52247"/>
    <lineage>
        <taxon>Eukaryota</taxon>
        <taxon>Fungi</taxon>
        <taxon>Dikarya</taxon>
        <taxon>Ascomycota</taxon>
        <taxon>Saccharomycotina</taxon>
        <taxon>Pichiomycetes</taxon>
        <taxon>Pichiales</taxon>
        <taxon>Pichiaceae</taxon>
        <taxon>Pichia</taxon>
    </lineage>
</organism>
<evidence type="ECO:0000313" key="3">
    <source>
        <dbReference type="Proteomes" id="UP000307173"/>
    </source>
</evidence>
<dbReference type="STRING" id="52247.A0A4T0X517"/>
<dbReference type="Proteomes" id="UP000307173">
    <property type="component" value="Unassembled WGS sequence"/>
</dbReference>
<sequence length="147" mass="17588">MTSDWKREFRLHLAEAEAKRRENGVLNTIDYLNSQIQLLRERNEKLKHEQKVSQLDRALDTIKIMQEKIALQEQLLRDKEMVNNELIVAYGMAKKEKESTKEEFKKLEQKYFQLQEELLMGKKTIETINDHILELQLENNMLSKNRS</sequence>
<accession>A0A4T0X517</accession>
<dbReference type="EMBL" id="SELW01000141">
    <property type="protein sequence ID" value="TID30551.1"/>
    <property type="molecule type" value="Genomic_DNA"/>
</dbReference>
<gene>
    <name evidence="2" type="ORF">CANINC_000906</name>
</gene>
<proteinExistence type="predicted"/>
<dbReference type="Gene3D" id="1.20.5.170">
    <property type="match status" value="1"/>
</dbReference>